<accession>A0A0F9UGX3</accession>
<evidence type="ECO:0000256" key="1">
    <source>
        <dbReference type="SAM" id="Coils"/>
    </source>
</evidence>
<feature type="coiled-coil region" evidence="1">
    <location>
        <begin position="21"/>
        <end position="62"/>
    </location>
</feature>
<evidence type="ECO:0000313" key="2">
    <source>
        <dbReference type="EMBL" id="KKN92470.1"/>
    </source>
</evidence>
<name>A0A0F9UGX3_9ZZZZ</name>
<organism evidence="2">
    <name type="scientific">marine sediment metagenome</name>
    <dbReference type="NCBI Taxonomy" id="412755"/>
    <lineage>
        <taxon>unclassified sequences</taxon>
        <taxon>metagenomes</taxon>
        <taxon>ecological metagenomes</taxon>
    </lineage>
</organism>
<sequence>MYKLSKRESPMDLYVRACDNLRRQEARIEVQSTKLETLKAAVEAQQHRVAVAERQHRRLTKQRWDREINLGFTKKET</sequence>
<dbReference type="AlphaFoldDB" id="A0A0F9UGX3"/>
<proteinExistence type="predicted"/>
<reference evidence="2" key="1">
    <citation type="journal article" date="2015" name="Nature">
        <title>Complex archaea that bridge the gap between prokaryotes and eukaryotes.</title>
        <authorList>
            <person name="Spang A."/>
            <person name="Saw J.H."/>
            <person name="Jorgensen S.L."/>
            <person name="Zaremba-Niedzwiedzka K."/>
            <person name="Martijn J."/>
            <person name="Lind A.E."/>
            <person name="van Eijk R."/>
            <person name="Schleper C."/>
            <person name="Guy L."/>
            <person name="Ettema T.J."/>
        </authorList>
    </citation>
    <scope>NUCLEOTIDE SEQUENCE</scope>
</reference>
<dbReference type="EMBL" id="LAZR01000095">
    <property type="protein sequence ID" value="KKN92470.1"/>
    <property type="molecule type" value="Genomic_DNA"/>
</dbReference>
<protein>
    <submittedName>
        <fullName evidence="2">Uncharacterized protein</fullName>
    </submittedName>
</protein>
<gene>
    <name evidence="2" type="ORF">LCGC14_0209610</name>
</gene>
<keyword evidence="1" id="KW-0175">Coiled coil</keyword>
<comment type="caution">
    <text evidence="2">The sequence shown here is derived from an EMBL/GenBank/DDBJ whole genome shotgun (WGS) entry which is preliminary data.</text>
</comment>